<dbReference type="Proteomes" id="UP000199648">
    <property type="component" value="Unassembled WGS sequence"/>
</dbReference>
<dbReference type="Pfam" id="PF01794">
    <property type="entry name" value="Ferric_reduct"/>
    <property type="match status" value="1"/>
</dbReference>
<dbReference type="GO" id="GO:0051537">
    <property type="term" value="F:2 iron, 2 sulfur cluster binding"/>
    <property type="evidence" value="ECO:0007669"/>
    <property type="project" value="UniProtKB-KW"/>
</dbReference>
<feature type="transmembrane region" description="Helical" evidence="13">
    <location>
        <begin position="38"/>
        <end position="59"/>
    </location>
</feature>
<evidence type="ECO:0000256" key="11">
    <source>
        <dbReference type="ARBA" id="ARBA00023014"/>
    </source>
</evidence>
<dbReference type="PANTHER" id="PTHR47354:SF8">
    <property type="entry name" value="1,2-PHENYLACETYL-COA EPOXIDASE, SUBUNIT E"/>
    <property type="match status" value="1"/>
</dbReference>
<reference evidence="15 16" key="1">
    <citation type="submission" date="2016-10" db="EMBL/GenBank/DDBJ databases">
        <authorList>
            <person name="de Groot N.N."/>
        </authorList>
    </citation>
    <scope>NUCLEOTIDE SEQUENCE [LARGE SCALE GENOMIC DNA]</scope>
    <source>
        <strain evidence="15 16">HLD2</strain>
    </source>
</reference>
<dbReference type="GO" id="GO:0050660">
    <property type="term" value="F:flavin adenine dinucleotide binding"/>
    <property type="evidence" value="ECO:0007669"/>
    <property type="project" value="TreeGrafter"/>
</dbReference>
<keyword evidence="8 13" id="KW-1133">Transmembrane helix</keyword>
<evidence type="ECO:0000313" key="16">
    <source>
        <dbReference type="Proteomes" id="UP000199648"/>
    </source>
</evidence>
<dbReference type="PANTHER" id="PTHR47354">
    <property type="entry name" value="NADH OXIDOREDUCTASE HCR"/>
    <property type="match status" value="1"/>
</dbReference>
<evidence type="ECO:0000256" key="12">
    <source>
        <dbReference type="ARBA" id="ARBA00023136"/>
    </source>
</evidence>
<protein>
    <submittedName>
        <fullName evidence="15">Predicted ferric reductase</fullName>
    </submittedName>
</protein>
<evidence type="ECO:0000313" key="15">
    <source>
        <dbReference type="EMBL" id="SCZ49957.1"/>
    </source>
</evidence>
<evidence type="ECO:0000256" key="8">
    <source>
        <dbReference type="ARBA" id="ARBA00022989"/>
    </source>
</evidence>
<dbReference type="InterPro" id="IPR017927">
    <property type="entry name" value="FAD-bd_FR_type"/>
</dbReference>
<evidence type="ECO:0000256" key="7">
    <source>
        <dbReference type="ARBA" id="ARBA00022827"/>
    </source>
</evidence>
<name>A0A1G5PKD5_9GAMM</name>
<dbReference type="EMBL" id="FMWD01000001">
    <property type="protein sequence ID" value="SCZ49957.1"/>
    <property type="molecule type" value="Genomic_DNA"/>
</dbReference>
<keyword evidence="3" id="KW-0285">Flavoprotein</keyword>
<evidence type="ECO:0000256" key="10">
    <source>
        <dbReference type="ARBA" id="ARBA00023004"/>
    </source>
</evidence>
<dbReference type="PRINTS" id="PR00409">
    <property type="entry name" value="PHDIOXRDTASE"/>
</dbReference>
<dbReference type="PROSITE" id="PS51384">
    <property type="entry name" value="FAD_FR"/>
    <property type="match status" value="1"/>
</dbReference>
<dbReference type="CDD" id="cd06198">
    <property type="entry name" value="FNR_like_3"/>
    <property type="match status" value="1"/>
</dbReference>
<feature type="transmembrane region" description="Helical" evidence="13">
    <location>
        <begin position="190"/>
        <end position="213"/>
    </location>
</feature>
<dbReference type="OrthoDB" id="9796486at2"/>
<dbReference type="RefSeq" id="WP_092991870.1">
    <property type="nucleotide sequence ID" value="NZ_FMWD01000001.1"/>
</dbReference>
<dbReference type="GO" id="GO:0016020">
    <property type="term" value="C:membrane"/>
    <property type="evidence" value="ECO:0007669"/>
    <property type="project" value="UniProtKB-SubCell"/>
</dbReference>
<dbReference type="GO" id="GO:0046872">
    <property type="term" value="F:metal ion binding"/>
    <property type="evidence" value="ECO:0007669"/>
    <property type="project" value="UniProtKB-KW"/>
</dbReference>
<sequence>MKRIRTIYLSALLLPVLLWVASDPEIWSASGFFPIRKTLVQLTGIIGMSVMSVALFLAIRPARIEPLFGGLDKSYRLHKWLGITALVVAVIHWLWAQGPKWAVGWGWLERPARGRAGPPADALEHFMRSQRGLAESIGEWAFYAAVLLIVLALLKRFPYRYFHKTHRLITIVYLFLVFHALILIKTDYWGSAIGVLLGLLMAVGVIAAFTSLFGKVGYRRRVVGVVEELEHHTEDRVLKVVIRLIDRWAGHKAGQFAFVTFDRSEGPHPFTISSAWSGDGKLRFHIKALGDYTTNLPQMLQVGDLATVEGPYGCFDFRGNKPGQIWVAGGIGITPFIARMQSLAGQMHGQPVHLFFSTNAPDKRFIADLQQLADNAGVRLHVYVPHRDGHLTAERLLATVPEWQQSDVWFCGPAPFGASLRRSLMALGLSADNFHQELFSMR</sequence>
<dbReference type="InterPro" id="IPR013112">
    <property type="entry name" value="FAD-bd_8"/>
</dbReference>
<dbReference type="STRING" id="415747.SAMN03097708_00303"/>
<keyword evidence="11" id="KW-0411">Iron-sulfur</keyword>
<evidence type="ECO:0000256" key="13">
    <source>
        <dbReference type="SAM" id="Phobius"/>
    </source>
</evidence>
<dbReference type="InterPro" id="IPR050415">
    <property type="entry name" value="MRET"/>
</dbReference>
<dbReference type="Gene3D" id="2.40.30.10">
    <property type="entry name" value="Translation factors"/>
    <property type="match status" value="1"/>
</dbReference>
<keyword evidence="5" id="KW-0001">2Fe-2S</keyword>
<proteinExistence type="predicted"/>
<evidence type="ECO:0000256" key="6">
    <source>
        <dbReference type="ARBA" id="ARBA00022723"/>
    </source>
</evidence>
<dbReference type="AlphaFoldDB" id="A0A1G5PKD5"/>
<dbReference type="InterPro" id="IPR013130">
    <property type="entry name" value="Fe3_Rdtase_TM_dom"/>
</dbReference>
<feature type="transmembrane region" description="Helical" evidence="13">
    <location>
        <begin position="137"/>
        <end position="154"/>
    </location>
</feature>
<evidence type="ECO:0000256" key="9">
    <source>
        <dbReference type="ARBA" id="ARBA00023002"/>
    </source>
</evidence>
<dbReference type="SUPFAM" id="SSF63380">
    <property type="entry name" value="Riboflavin synthase domain-like"/>
    <property type="match status" value="1"/>
</dbReference>
<keyword evidence="6" id="KW-0479">Metal-binding</keyword>
<gene>
    <name evidence="15" type="ORF">SAMN03097708_00303</name>
</gene>
<dbReference type="SUPFAM" id="SSF52343">
    <property type="entry name" value="Ferredoxin reductase-like, C-terminal NADP-linked domain"/>
    <property type="match status" value="1"/>
</dbReference>
<dbReference type="GO" id="GO:0016491">
    <property type="term" value="F:oxidoreductase activity"/>
    <property type="evidence" value="ECO:0007669"/>
    <property type="project" value="UniProtKB-KW"/>
</dbReference>
<feature type="transmembrane region" description="Helical" evidence="13">
    <location>
        <begin position="166"/>
        <end position="184"/>
    </location>
</feature>
<dbReference type="Gene3D" id="3.40.50.80">
    <property type="entry name" value="Nucleotide-binding domain of ferredoxin-NADP reductase (FNR) module"/>
    <property type="match status" value="1"/>
</dbReference>
<organism evidence="15 16">
    <name type="scientific">Thiohalomonas denitrificans</name>
    <dbReference type="NCBI Taxonomy" id="415747"/>
    <lineage>
        <taxon>Bacteria</taxon>
        <taxon>Pseudomonadati</taxon>
        <taxon>Pseudomonadota</taxon>
        <taxon>Gammaproteobacteria</taxon>
        <taxon>Thiohalomonadales</taxon>
        <taxon>Thiohalomonadaceae</taxon>
        <taxon>Thiohalomonas</taxon>
    </lineage>
</organism>
<feature type="domain" description="FAD-binding FR-type" evidence="14">
    <location>
        <begin position="219"/>
        <end position="318"/>
    </location>
</feature>
<evidence type="ECO:0000256" key="2">
    <source>
        <dbReference type="ARBA" id="ARBA00004141"/>
    </source>
</evidence>
<dbReference type="InterPro" id="IPR017938">
    <property type="entry name" value="Riboflavin_synthase-like_b-brl"/>
</dbReference>
<keyword evidence="9" id="KW-0560">Oxidoreductase</keyword>
<keyword evidence="4 13" id="KW-0812">Transmembrane</keyword>
<keyword evidence="7" id="KW-0274">FAD</keyword>
<dbReference type="Pfam" id="PF08022">
    <property type="entry name" value="FAD_binding_8"/>
    <property type="match status" value="1"/>
</dbReference>
<feature type="transmembrane region" description="Helical" evidence="13">
    <location>
        <begin position="80"/>
        <end position="96"/>
    </location>
</feature>
<keyword evidence="16" id="KW-1185">Reference proteome</keyword>
<dbReference type="InterPro" id="IPR039261">
    <property type="entry name" value="FNR_nucleotide-bd"/>
</dbReference>
<evidence type="ECO:0000259" key="14">
    <source>
        <dbReference type="PROSITE" id="PS51384"/>
    </source>
</evidence>
<accession>A0A1G5PKD5</accession>
<evidence type="ECO:0000256" key="1">
    <source>
        <dbReference type="ARBA" id="ARBA00001974"/>
    </source>
</evidence>
<keyword evidence="12 13" id="KW-0472">Membrane</keyword>
<comment type="cofactor">
    <cofactor evidence="1">
        <name>FAD</name>
        <dbReference type="ChEBI" id="CHEBI:57692"/>
    </cofactor>
</comment>
<comment type="subcellular location">
    <subcellularLocation>
        <location evidence="2">Membrane</location>
        <topology evidence="2">Multi-pass membrane protein</topology>
    </subcellularLocation>
</comment>
<evidence type="ECO:0000256" key="3">
    <source>
        <dbReference type="ARBA" id="ARBA00022630"/>
    </source>
</evidence>
<keyword evidence="10" id="KW-0408">Iron</keyword>
<evidence type="ECO:0000256" key="4">
    <source>
        <dbReference type="ARBA" id="ARBA00022692"/>
    </source>
</evidence>
<evidence type="ECO:0000256" key="5">
    <source>
        <dbReference type="ARBA" id="ARBA00022714"/>
    </source>
</evidence>